<dbReference type="InterPro" id="IPR011051">
    <property type="entry name" value="RmlC_Cupin_sf"/>
</dbReference>
<protein>
    <recommendedName>
        <fullName evidence="3">Cupin domain-containing protein</fullName>
    </recommendedName>
</protein>
<organism evidence="1 2">
    <name type="scientific">Hydrogenophaga electricum</name>
    <dbReference type="NCBI Taxonomy" id="1230953"/>
    <lineage>
        <taxon>Bacteria</taxon>
        <taxon>Pseudomonadati</taxon>
        <taxon>Pseudomonadota</taxon>
        <taxon>Betaproteobacteria</taxon>
        <taxon>Burkholderiales</taxon>
        <taxon>Comamonadaceae</taxon>
        <taxon>Hydrogenophaga</taxon>
    </lineage>
</organism>
<dbReference type="InterPro" id="IPR014710">
    <property type="entry name" value="RmlC-like_jellyroll"/>
</dbReference>
<reference evidence="2" key="1">
    <citation type="journal article" date="2019" name="Int. J. Syst. Evol. Microbiol.">
        <title>The Global Catalogue of Microorganisms (GCM) 10K type strain sequencing project: providing services to taxonomists for standard genome sequencing and annotation.</title>
        <authorList>
            <consortium name="The Broad Institute Genomics Platform"/>
            <consortium name="The Broad Institute Genome Sequencing Center for Infectious Disease"/>
            <person name="Wu L."/>
            <person name="Ma J."/>
        </authorList>
    </citation>
    <scope>NUCLEOTIDE SEQUENCE [LARGE SCALE GENOMIC DNA]</scope>
    <source>
        <strain evidence="2">NBRC 109341</strain>
    </source>
</reference>
<dbReference type="Proteomes" id="UP001156903">
    <property type="component" value="Unassembled WGS sequence"/>
</dbReference>
<keyword evidence="2" id="KW-1185">Reference proteome</keyword>
<gene>
    <name evidence="1" type="ORF">GCM10007935_16440</name>
</gene>
<dbReference type="RefSeq" id="WP_234267545.1">
    <property type="nucleotide sequence ID" value="NZ_BSPB01000009.1"/>
</dbReference>
<evidence type="ECO:0008006" key="3">
    <source>
        <dbReference type="Google" id="ProtNLM"/>
    </source>
</evidence>
<accession>A0ABQ6C3L5</accession>
<evidence type="ECO:0000313" key="1">
    <source>
        <dbReference type="EMBL" id="GLS14213.1"/>
    </source>
</evidence>
<comment type="caution">
    <text evidence="1">The sequence shown here is derived from an EMBL/GenBank/DDBJ whole genome shotgun (WGS) entry which is preliminary data.</text>
</comment>
<name>A0ABQ6C3L5_9BURK</name>
<dbReference type="EMBL" id="BSPB01000009">
    <property type="protein sequence ID" value="GLS14213.1"/>
    <property type="molecule type" value="Genomic_DNA"/>
</dbReference>
<dbReference type="SUPFAM" id="SSF51182">
    <property type="entry name" value="RmlC-like cupins"/>
    <property type="match status" value="1"/>
</dbReference>
<dbReference type="Gene3D" id="2.60.120.10">
    <property type="entry name" value="Jelly Rolls"/>
    <property type="match status" value="1"/>
</dbReference>
<sequence length="123" mass="13436">MNALAAATPDLHRLLAGLPGPVSADYPHGQPFVQALSHGSLRVELFVPATSRLGRDIQSPHPQDELYVIQHGRARLRVGDHCGPVRAGDLRLVRAGVAHRFEEFSRDFATWVVFFGPPGGERP</sequence>
<evidence type="ECO:0000313" key="2">
    <source>
        <dbReference type="Proteomes" id="UP001156903"/>
    </source>
</evidence>
<proteinExistence type="predicted"/>